<dbReference type="InterPro" id="IPR036736">
    <property type="entry name" value="ACP-like_sf"/>
</dbReference>
<dbReference type="InterPro" id="IPR014031">
    <property type="entry name" value="Ketoacyl_synth_C"/>
</dbReference>
<dbReference type="Gene3D" id="3.30.559.10">
    <property type="entry name" value="Chloramphenicol acetyltransferase-like domain"/>
    <property type="match status" value="1"/>
</dbReference>
<dbReference type="Pfam" id="PF00501">
    <property type="entry name" value="AMP-binding"/>
    <property type="match status" value="1"/>
</dbReference>
<evidence type="ECO:0000259" key="13">
    <source>
        <dbReference type="PROSITE" id="PS51387"/>
    </source>
</evidence>
<feature type="domain" description="Ketosynthase family 3 (KS3)" evidence="14">
    <location>
        <begin position="10"/>
        <end position="447"/>
    </location>
</feature>
<evidence type="ECO:0000256" key="2">
    <source>
        <dbReference type="ARBA" id="ARBA00022450"/>
    </source>
</evidence>
<feature type="region of interest" description="Disordered" evidence="11">
    <location>
        <begin position="2562"/>
        <end position="2586"/>
    </location>
</feature>
<dbReference type="SUPFAM" id="SSF47336">
    <property type="entry name" value="ACP-like"/>
    <property type="match status" value="2"/>
</dbReference>
<dbReference type="Gene3D" id="3.40.47.10">
    <property type="match status" value="1"/>
</dbReference>
<dbReference type="InterPro" id="IPR009081">
    <property type="entry name" value="PP-bd_ACP"/>
</dbReference>
<dbReference type="Pfam" id="PF00550">
    <property type="entry name" value="PP-binding"/>
    <property type="match status" value="1"/>
</dbReference>
<keyword evidence="2" id="KW-0596">Phosphopantetheine</keyword>
<dbReference type="InterPro" id="IPR049552">
    <property type="entry name" value="PKS_DH_N"/>
</dbReference>
<dbReference type="CDD" id="cd05930">
    <property type="entry name" value="A_NRPS"/>
    <property type="match status" value="1"/>
</dbReference>
<dbReference type="Gene3D" id="3.30.70.3290">
    <property type="match status" value="1"/>
</dbReference>
<gene>
    <name evidence="16" type="ORF">EJ02DRAFT_436444</name>
</gene>
<evidence type="ECO:0000256" key="4">
    <source>
        <dbReference type="ARBA" id="ARBA00022598"/>
    </source>
</evidence>
<dbReference type="CDD" id="cd02440">
    <property type="entry name" value="AdoMet_MTases"/>
    <property type="match status" value="1"/>
</dbReference>
<dbReference type="GO" id="GO:0009403">
    <property type="term" value="P:toxin biosynthetic process"/>
    <property type="evidence" value="ECO:0007669"/>
    <property type="project" value="UniProtKB-ARBA"/>
</dbReference>
<dbReference type="SUPFAM" id="SSF52151">
    <property type="entry name" value="FabD/lysophospholipase-like"/>
    <property type="match status" value="1"/>
</dbReference>
<evidence type="ECO:0000256" key="6">
    <source>
        <dbReference type="ARBA" id="ARBA00022679"/>
    </source>
</evidence>
<dbReference type="InterPro" id="IPR042104">
    <property type="entry name" value="PKS_dehydratase_sf"/>
</dbReference>
<dbReference type="Pfam" id="PF08659">
    <property type="entry name" value="KR"/>
    <property type="match status" value="1"/>
</dbReference>
<dbReference type="PANTHER" id="PTHR43775">
    <property type="entry name" value="FATTY ACID SYNTHASE"/>
    <property type="match status" value="1"/>
</dbReference>
<dbReference type="GO" id="GO:0031177">
    <property type="term" value="F:phosphopantetheine binding"/>
    <property type="evidence" value="ECO:0007669"/>
    <property type="project" value="InterPro"/>
</dbReference>
<dbReference type="GO" id="GO:0004312">
    <property type="term" value="F:fatty acid synthase activity"/>
    <property type="evidence" value="ECO:0007669"/>
    <property type="project" value="TreeGrafter"/>
</dbReference>
<evidence type="ECO:0000313" key="17">
    <source>
        <dbReference type="Proteomes" id="UP000800038"/>
    </source>
</evidence>
<dbReference type="GO" id="GO:0016491">
    <property type="term" value="F:oxidoreductase activity"/>
    <property type="evidence" value="ECO:0007669"/>
    <property type="project" value="InterPro"/>
</dbReference>
<comment type="similarity">
    <text evidence="1">Belongs to the oxygen-dependent FAD-linked oxidoreductase family.</text>
</comment>
<dbReference type="CDD" id="cd00833">
    <property type="entry name" value="PKS"/>
    <property type="match status" value="1"/>
</dbReference>
<dbReference type="EMBL" id="ML976083">
    <property type="protein sequence ID" value="KAF1939343.1"/>
    <property type="molecule type" value="Genomic_DNA"/>
</dbReference>
<dbReference type="InterPro" id="IPR016166">
    <property type="entry name" value="FAD-bd_PCMH"/>
</dbReference>
<evidence type="ECO:0000259" key="12">
    <source>
        <dbReference type="PROSITE" id="PS50075"/>
    </source>
</evidence>
<feature type="domain" description="PKS/mFAS DH" evidence="15">
    <location>
        <begin position="945"/>
        <end position="1246"/>
    </location>
</feature>
<dbReference type="SUPFAM" id="SSF51735">
    <property type="entry name" value="NAD(P)-binding Rossmann-fold domains"/>
    <property type="match status" value="2"/>
</dbReference>
<dbReference type="InterPro" id="IPR023213">
    <property type="entry name" value="CAT-like_dom_sf"/>
</dbReference>
<reference evidence="16" key="1">
    <citation type="journal article" date="2020" name="Stud. Mycol.">
        <title>101 Dothideomycetes genomes: a test case for predicting lifestyles and emergence of pathogens.</title>
        <authorList>
            <person name="Haridas S."/>
            <person name="Albert R."/>
            <person name="Binder M."/>
            <person name="Bloem J."/>
            <person name="Labutti K."/>
            <person name="Salamov A."/>
            <person name="Andreopoulos B."/>
            <person name="Baker S."/>
            <person name="Barry K."/>
            <person name="Bills G."/>
            <person name="Bluhm B."/>
            <person name="Cannon C."/>
            <person name="Castanera R."/>
            <person name="Culley D."/>
            <person name="Daum C."/>
            <person name="Ezra D."/>
            <person name="Gonzalez J."/>
            <person name="Henrissat B."/>
            <person name="Kuo A."/>
            <person name="Liang C."/>
            <person name="Lipzen A."/>
            <person name="Lutzoni F."/>
            <person name="Magnuson J."/>
            <person name="Mondo S."/>
            <person name="Nolan M."/>
            <person name="Ohm R."/>
            <person name="Pangilinan J."/>
            <person name="Park H.-J."/>
            <person name="Ramirez L."/>
            <person name="Alfaro M."/>
            <person name="Sun H."/>
            <person name="Tritt A."/>
            <person name="Yoshinaga Y."/>
            <person name="Zwiers L.-H."/>
            <person name="Turgeon B."/>
            <person name="Goodwin S."/>
            <person name="Spatafora J."/>
            <person name="Crous P."/>
            <person name="Grigoriev I."/>
        </authorList>
    </citation>
    <scope>NUCLEOTIDE SEQUENCE</scope>
    <source>
        <strain evidence="16">CBS 161.51</strain>
    </source>
</reference>
<dbReference type="PANTHER" id="PTHR43775:SF20">
    <property type="entry name" value="HYBRID PKS-NRPS SYNTHETASE APDA"/>
    <property type="match status" value="1"/>
</dbReference>
<evidence type="ECO:0000256" key="11">
    <source>
        <dbReference type="SAM" id="MobiDB-lite"/>
    </source>
</evidence>
<dbReference type="InterPro" id="IPR014030">
    <property type="entry name" value="Ketoacyl_synth_N"/>
</dbReference>
<dbReference type="InterPro" id="IPR018201">
    <property type="entry name" value="Ketoacyl_synth_AS"/>
</dbReference>
<dbReference type="Gene3D" id="3.30.559.30">
    <property type="entry name" value="Nonribosomal peptide synthetase, condensation domain"/>
    <property type="match status" value="1"/>
</dbReference>
<dbReference type="InterPro" id="IPR006094">
    <property type="entry name" value="Oxid_FAD_bind_N"/>
</dbReference>
<evidence type="ECO:0000256" key="10">
    <source>
        <dbReference type="PROSITE-ProRule" id="PRU01363"/>
    </source>
</evidence>
<dbReference type="CDD" id="cd19532">
    <property type="entry name" value="C_PKS-NRPS"/>
    <property type="match status" value="1"/>
</dbReference>
<sequence length="4604" mass="504856">MGSTTNDRVNEPIAIVGSACRFPGGASEPSKLWKLLEHPTDVLKEIPDSRFSVDGFYHPNNLHHGTTNVRHSYILDDDIRLFDAQFFGIKPVEANSIDPQQRLLMETVYEGLEAAGQSIHRLQGSQTAVFVGLMSSDYKDLLGNDQESYPTYFATGTAASILSNRVSYFFDWHGPSMTIDTACSSSLVALHQAVQLLRSGDGTKVALAAGTNLLLNPDQYIAESKLNMLSPDGRSRMWDEKANGYARGDGIAVVVLKRLSQALADGDHIECLIRETQINQDGKTKGITMPSSTAQSALIRATYEKAGLNLSKPSDRPQYFEAHGTGTPAGDPIEAEAIHAAFFGGDAGKASGHEKLFVGSIKTVIGHTEGTAGLAAIIKASLALQHRVVPPNRLFDRLNPKIRPYYGDLEILTKAREWPVLAPGAVARASVNSFGFGGANAHAILEAYEPPSPLVDDVFVTTLAPVQFSAASETALRGTLRKYADFLEENQNVSPRDLAWTLNTRRSVLAARTAVYGATASDLARDLRARAEADTATLVPVAAKSLAWKPRILGVFTGQGAQWARMGAELLNASPAADLVISDLENSLSNLPDGPEWSIKGEILAAGGSSRVAEAAISQPLCTAVQIVLVEMLRSAGIHFEAVVGHSSGEMGAAYAAGYLSAQDAIRIAYYRGRHLHLAEGPGGEQGGMMAVGTSPEDAQELCDLPQFQGRIGVAAINSGASVTLSGDLNAIGAAKEILDDEKKFARLLKVDKAYHSHHMIACSDVYRKSLANCSIKVLRPSRGSATWLSSVYGEDVVDYRRELTSEYWINNMVRPVLFSQAVEFAAAEKGPFDAAIEVGPHPALKGPALQVLQEFLGESIPYTGVLSRGKDDKKAFAEGLGYLWQALGENVIDYKAFDRFVAGHSAPPPQITANLPTYAWDHDRRFWHESRQYAANRTKLDPTHELLGTKCPDGTEQQCRWRNMLRPQEIPWIAGHQIQGQMVFPAAGYVSAALEAVKFATNGSSITTIEIEDFVIGQAIVFNDDYASVETQFTLTNIVSDHISWSASFSFYSASQKHTLGLDLNASGKILAVFGPPKDDVLPPNTGRELNMIDVDPDQFYNSLSKLGFGYNGPFRALNNLRRKMDVAIGDIQNPNSTDPAYNLLLHPATFDNAIQSIILAYCYPGDGRLWSVHLPTSIKKIKINPSLCENSAGREAVLHFKSTITSGRSTEIQGDVELYDTDGVNAVMQLEGLHTKPLGHATPANDRTLFLETVWDTAEPTKELALLAQPDISEKAQLGFDIERVAFYYIRNLGHVTTKADREQAEDYHKHFFEYIDHTVVSVQSGTSLFAKREWMHDTHEQILDIIKNYPESIDMKLMHAVGEHLVPVIRKETTMLEYMREDDMLNDFYVKALGFDEYTETMADQVCQLAHRYPHMNVLEIGAGTGGATKRIFKKLGKRFGSYTYTDISTGFFEKAREVFSEVESKMTFKALNIEKDPIDQGYTEGSYDLIIASLVLHATHVMEDTMRNVRRLLKPGGYLIMLELGDYVDMRTGLMFGPLPGWWMGYDDGRKLSPTMSEADWDTCMKKVGFSGVDAIVPRQEHVPISLAIMTAQAVDERVDFIRDPFASNTLELLGPHLTIIGGNTTKTAAMLEALCLRLQLFYNNVTTVKNLAALSTVELPLMGSVLCLEDLDMAVFEDLNKETLQGVQHLFTKSKSCLWVTQGRKDDNPYQNMTVGLGRVAMLEMTHLRLQSLDLDVIHESAASVIAKSLLRFEATEVWEQQGLAKDLLWSVEPEISYEKGNFKLPRLVPNRARNDRYNSSRRLITQSKDPRTSTIGLRWTSKGYEIHNERSAHSGLAFDGRVELQVSHSSLEAIRVTKTDYAYLVLGTNLRTKEQAFAITPDRHSVVRVFDSWTVPYGMATGEALLLLPVVQDHLMALATMSDFSSGETLILLEPKPKFANILSNLAQEKGVKLILLTTSTDVKDPEWITLHPNAPRRIIQSHMPRTASRLITCTDDLELVANVKACLPANCKIWGTEFFSSPISKLDSFSSMAFIPSSLRSAFVRAHHKHHNGEKEPMASVSEIVSQGQSAETTFFSWNYTSDIPVQITPVDIEPLFSPDKTYWLVGLTGGLGLSLCEWMVQRGAKYVVLTSRNPQVDSKWEAHMKAQDAVVRIYVNDVTSRESVRSVYKQICDELPPIGGVAQGAMVLSDAMFVDMNLERVSKVVEPKVKGAIHLEELFSDANLEFFVFFSSMAYVTGNQGQSIYAAANAYMAALAAQRKKRGLAGSVINIGAIVGNGYVTRQLSDEQRDYLAHMGNVFMSEQDFHQIFAEGVVAGRPGADDIPEIMTGLGLAHMDDADKVTWFNNPKFSHCVLWPDNQEASVGTSKQNITVKSRLLLATTAEEVNVAISESFTVKLKSSLQIDESVAILKMNAEKLGLDSLVAVDIRSWFVKELNVEMPVLKILGGFTVAELVSAAQEQLPESFTPNFGKEIDPALKAAAMLEKAVKDETVPTITDEVDMTAYAGEEEDSGSDFSSSAIDNAARLSERFAMNESKISENKGVAFQAHLRVPPITRSKASSSSSSSTSDPENDSMRKSQISTATPMSLFNDEFTTPEDVGFERVSLMSFGQARFWFLKFYLEDQTTFNITTSIRLSGRLNIQEFGKAVKAIGRRHEGLRTAFFMDKSNQPMQGILHNSLLRLEHVRVSSQEAIDIEYARTKNHPYDIGGGETMKILLLSLADDLHQLIVGYHHINMDGMSLEVILSDLQKLYNQQRLAAVPLQYLDFSEMQRREQSSGKWSKEIAFWKTEFAEVPAPLPILPISKKTVRSPLTQYASNTVKFKIDAATSAQIQNACKRAKASPFNFYLVAFKTLLYRTAGDEPTDICIGMADGGRNNELVGESVGFFLNILPLRFKQNSAQTFTEALKDARSKVVTALANSRVPFDVILNEVNAPRAATHNPLFQAFINYRQGVQEQRQFCGCESEATQFDGSQTAYDVSVDILANPGAESTVYISGQSDLYSEADVELLAHSYLALIKSFAKNPASRLGRPPLYDQQDTQRALDIGVGPSLADSWPETLVHRVDQMTSRFGSQTALKGPRGKLTYAQMTDRIHSIASSLKSNNIGKGSRVGVLQEPSADFYCSLLAILRVGAVFVPLELRLTTQRLAVIVEDSNIDAVVYDKANQKDLAALGNEFQKVNVSLIPTNITTTVSIEAQSGSPAVILYTSGSTGKPKGISLSHASWRNQIQSSTQAWKIPHGTGVHLQQSSWSFDIAISQTFVALANGASLLIVSKEMRGDSLAMAKLILSERITHVQATPSELVSWLHNADTNALRLSSWKFAMSGGEKITSSLIEEFKRLNKSDITLVNAYGPAETTLAVASAEIDYQQGDALKEAFHLFPNYSVYILDANKQPVPLGISGEIYVGGAGVAAGYLNNDVLTKERFLPDDFAPATYLQNDWTTMHRSGDRGRLSADGLVLEGRVEGDTQIKLRGIRIDLQDIESTIVQHADGAVRDAIVSLRNSGENDILVAHIILSAAFSGNAKSLLKSLQTSLPLPQYMRPATTLIVETLPTSHSGKLDRKAVGQLPLHSVTTNTVATKSEQSQSRESELRAIWKQVLGVEITSLHKIDHTTDFFHVGGNSLALVRIQGMLKAAFNVELPVAILFENSTFGGMLNQISPISNVSLTEQSKLLPESTQYSPQAALSSGAIDWEKETALTDDLYDIEINSTPKDQGLAFKTVVITGASGFLGKEILQRMIDDVHIDKIHAIALRRRISDLPAIFSNAKVQVHRGDLNAPRLGLSEAKVKEIFGETDAVIHNGADVSFLKTYKTLSKTNVGSTRELVKLCLPSRVPIHFISSASVAHLSGKPSFGEESVSRFEPPRDGSDGYTATKWASERFLELVSENFSIPIWIHRPSSITGADAPALDLMTNLLQFSKTMRKVPSSPTWSGTLDFVAVESVAFDIVEEVKNDSAHPNGMVKFVYESGDLEIAVQEMQRSLEDQTGEQFEKLDVESWTRDAVSEGLDELVAAYLQTAAHLPIMFPRLIRDQRTTIADWNSLNKTLNGHLHAATPLASPCFSQVNGNFVAIQPEACAKIQVQYTDPRFRVDQFAAYEETQSEGCATAIGQQCLLDTSDLTNTKATTNISCNQGSVPSYYIQVESSDDVKAAFAFAARTKTAISIKNSGHDYNGRSSGAGSLSLWTRKLQKLEYKPSFIPQKCGRQDGVAAITTGAGINFDQVYKFAHENSVTYLGGSGPTVGTSGGWVMTGGHGVLSRAYGLGVDRVLEFEVVTTDGVTRIANACQNQDLFWGLKGGGGSTFGVLLSSTSRVEPKLNISVAFISLPATASQQVLADWTSLTINSTIKWAEDGWGGFQGSGITLFGSPLLSLAQAESSMSELAQVAKANGGSVIIEELPDFYDMYTKYFITNVQAGGSSLFSHNWMIPNRVYATAQGRKQLHDHMDWMSSVGLNPGYLATTPYLYSGKGSSKAKAYAYGPLSSTSTIQAWRSSALLLTHSITWAYDASIDDKKKVARLLTEASDRASKLWPDGGSYANEAHPWVRDWKSAFWGGNYGKLSQLKENYDPKGLLGCWHCVGSEKGGTSDTVGGRCLGRLI</sequence>
<dbReference type="Pfam" id="PF16197">
    <property type="entry name" value="KAsynt_C_assoc"/>
    <property type="match status" value="1"/>
</dbReference>
<evidence type="ECO:0000256" key="3">
    <source>
        <dbReference type="ARBA" id="ARBA00022553"/>
    </source>
</evidence>
<dbReference type="SUPFAM" id="SSF56176">
    <property type="entry name" value="FAD-binding/transporter-associated domain-like"/>
    <property type="match status" value="1"/>
</dbReference>
<dbReference type="InterPro" id="IPR020807">
    <property type="entry name" value="PKS_DH"/>
</dbReference>
<dbReference type="Pfam" id="PF01565">
    <property type="entry name" value="FAD_binding_4"/>
    <property type="match status" value="1"/>
</dbReference>
<dbReference type="InterPro" id="IPR050091">
    <property type="entry name" value="PKS_NRPS_Biosynth_Enz"/>
</dbReference>
<dbReference type="SUPFAM" id="SSF56801">
    <property type="entry name" value="Acetyl-CoA synthetase-like"/>
    <property type="match status" value="1"/>
</dbReference>
<evidence type="ECO:0000256" key="5">
    <source>
        <dbReference type="ARBA" id="ARBA00022603"/>
    </source>
</evidence>
<dbReference type="InterPro" id="IPR012951">
    <property type="entry name" value="BBE"/>
</dbReference>
<dbReference type="PROSITE" id="PS00455">
    <property type="entry name" value="AMP_BINDING"/>
    <property type="match status" value="1"/>
</dbReference>
<feature type="region of interest" description="C-terminal hotdog fold" evidence="10">
    <location>
        <begin position="1093"/>
        <end position="1246"/>
    </location>
</feature>
<feature type="active site" description="Proton acceptor; for dehydratase activity" evidence="10">
    <location>
        <position position="977"/>
    </location>
</feature>
<evidence type="ECO:0000256" key="8">
    <source>
        <dbReference type="ARBA" id="ARBA00023268"/>
    </source>
</evidence>
<dbReference type="InterPro" id="IPR013120">
    <property type="entry name" value="FAR_NAD-bd"/>
</dbReference>
<proteinExistence type="inferred from homology"/>
<dbReference type="Pfam" id="PF02801">
    <property type="entry name" value="Ketoacyl-synt_C"/>
    <property type="match status" value="1"/>
</dbReference>
<dbReference type="InterPro" id="IPR049551">
    <property type="entry name" value="PKS_DH_C"/>
</dbReference>
<evidence type="ECO:0000259" key="14">
    <source>
        <dbReference type="PROSITE" id="PS52004"/>
    </source>
</evidence>
<keyword evidence="8" id="KW-0511">Multifunctional enzyme</keyword>
<dbReference type="FunFam" id="3.40.47.10:FF:000019">
    <property type="entry name" value="Polyketide synthase type I"/>
    <property type="match status" value="1"/>
</dbReference>
<name>A0A6A5SGZ1_9PLEO</name>
<keyword evidence="4" id="KW-0436">Ligase</keyword>
<dbReference type="PROSITE" id="PS52004">
    <property type="entry name" value="KS3_2"/>
    <property type="match status" value="1"/>
</dbReference>
<dbReference type="InterPro" id="IPR020841">
    <property type="entry name" value="PKS_Beta-ketoAc_synthase_dom"/>
</dbReference>
<dbReference type="Gene3D" id="3.30.465.10">
    <property type="match status" value="1"/>
</dbReference>
<dbReference type="PROSITE" id="PS50075">
    <property type="entry name" value="CARRIER"/>
    <property type="match status" value="2"/>
</dbReference>
<dbReference type="Pfam" id="PF21089">
    <property type="entry name" value="PKS_DH_N"/>
    <property type="match status" value="1"/>
</dbReference>
<dbReference type="InterPro" id="IPR057326">
    <property type="entry name" value="KR_dom"/>
</dbReference>
<dbReference type="Pfam" id="PF14765">
    <property type="entry name" value="PS-DH"/>
    <property type="match status" value="1"/>
</dbReference>
<dbReference type="InterPro" id="IPR013968">
    <property type="entry name" value="PKS_KR"/>
</dbReference>
<dbReference type="InterPro" id="IPR001227">
    <property type="entry name" value="Ac_transferase_dom_sf"/>
</dbReference>
<dbReference type="GO" id="GO:0006633">
    <property type="term" value="P:fatty acid biosynthetic process"/>
    <property type="evidence" value="ECO:0007669"/>
    <property type="project" value="InterPro"/>
</dbReference>
<feature type="active site" description="Proton donor; for dehydratase activity" evidence="10">
    <location>
        <position position="1153"/>
    </location>
</feature>
<dbReference type="InterPro" id="IPR036291">
    <property type="entry name" value="NAD(P)-bd_dom_sf"/>
</dbReference>
<keyword evidence="5" id="KW-0489">Methyltransferase</keyword>
<evidence type="ECO:0000256" key="9">
    <source>
        <dbReference type="ARBA" id="ARBA00029454"/>
    </source>
</evidence>
<dbReference type="InterPro" id="IPR000873">
    <property type="entry name" value="AMP-dep_synth/lig_dom"/>
</dbReference>
<feature type="domain" description="Carrier" evidence="12">
    <location>
        <begin position="2387"/>
        <end position="2469"/>
    </location>
</feature>
<dbReference type="Gene3D" id="3.40.50.12780">
    <property type="entry name" value="N-terminal domain of ligase-like"/>
    <property type="match status" value="1"/>
</dbReference>
<dbReference type="PROSITE" id="PS00606">
    <property type="entry name" value="KS3_1"/>
    <property type="match status" value="1"/>
</dbReference>
<dbReference type="InterPro" id="IPR013217">
    <property type="entry name" value="Methyltransf_12"/>
</dbReference>
<dbReference type="InterPro" id="IPR036318">
    <property type="entry name" value="FAD-bd_PCMH-like_sf"/>
</dbReference>
<dbReference type="GO" id="GO:0016874">
    <property type="term" value="F:ligase activity"/>
    <property type="evidence" value="ECO:0007669"/>
    <property type="project" value="UniProtKB-KW"/>
</dbReference>
<dbReference type="Gene3D" id="3.30.300.30">
    <property type="match status" value="1"/>
</dbReference>
<dbReference type="SMART" id="SM00826">
    <property type="entry name" value="PKS_DH"/>
    <property type="match status" value="1"/>
</dbReference>
<dbReference type="InterPro" id="IPR020845">
    <property type="entry name" value="AMP-binding_CS"/>
</dbReference>
<dbReference type="Proteomes" id="UP000800038">
    <property type="component" value="Unassembled WGS sequence"/>
</dbReference>
<dbReference type="InterPro" id="IPR001242">
    <property type="entry name" value="Condensation_dom"/>
</dbReference>
<dbReference type="InterPro" id="IPR006162">
    <property type="entry name" value="Ppantetheine_attach_site"/>
</dbReference>
<evidence type="ECO:0000313" key="16">
    <source>
        <dbReference type="EMBL" id="KAF1939343.1"/>
    </source>
</evidence>
<dbReference type="Gene3D" id="3.10.129.110">
    <property type="entry name" value="Polyketide synthase dehydratase"/>
    <property type="match status" value="1"/>
</dbReference>
<dbReference type="PROSITE" id="PS52019">
    <property type="entry name" value="PKS_MFAS_DH"/>
    <property type="match status" value="1"/>
</dbReference>
<feature type="compositionally biased region" description="Low complexity" evidence="11">
    <location>
        <begin position="2565"/>
        <end position="2576"/>
    </location>
</feature>
<dbReference type="InterPro" id="IPR014043">
    <property type="entry name" value="Acyl_transferase_dom"/>
</dbReference>
<dbReference type="InterPro" id="IPR016039">
    <property type="entry name" value="Thiolase-like"/>
</dbReference>
<dbReference type="Pfam" id="PF00698">
    <property type="entry name" value="Acyl_transf_1"/>
    <property type="match status" value="1"/>
</dbReference>
<organism evidence="16 17">
    <name type="scientific">Clathrospora elynae</name>
    <dbReference type="NCBI Taxonomy" id="706981"/>
    <lineage>
        <taxon>Eukaryota</taxon>
        <taxon>Fungi</taxon>
        <taxon>Dikarya</taxon>
        <taxon>Ascomycota</taxon>
        <taxon>Pezizomycotina</taxon>
        <taxon>Dothideomycetes</taxon>
        <taxon>Pleosporomycetidae</taxon>
        <taxon>Pleosporales</taxon>
        <taxon>Diademaceae</taxon>
        <taxon>Clathrospora</taxon>
    </lineage>
</organism>
<comment type="similarity">
    <text evidence="9">Belongs to the NRP synthetase family.</text>
</comment>
<evidence type="ECO:0000256" key="7">
    <source>
        <dbReference type="ARBA" id="ARBA00022737"/>
    </source>
</evidence>
<dbReference type="GO" id="GO:0071949">
    <property type="term" value="F:FAD binding"/>
    <property type="evidence" value="ECO:0007669"/>
    <property type="project" value="InterPro"/>
</dbReference>
<dbReference type="SMART" id="SM00822">
    <property type="entry name" value="PKS_KR"/>
    <property type="match status" value="1"/>
</dbReference>
<dbReference type="Gene3D" id="3.40.50.720">
    <property type="entry name" value="NAD(P)-binding Rossmann-like Domain"/>
    <property type="match status" value="3"/>
</dbReference>
<feature type="region of interest" description="N-terminal hotdog fold" evidence="10">
    <location>
        <begin position="945"/>
        <end position="1078"/>
    </location>
</feature>
<keyword evidence="17" id="KW-1185">Reference proteome</keyword>
<dbReference type="SUPFAM" id="SSF52777">
    <property type="entry name" value="CoA-dependent acyltransferases"/>
    <property type="match status" value="2"/>
</dbReference>
<dbReference type="Gene3D" id="3.40.50.150">
    <property type="entry name" value="Vaccinia Virus protein VP39"/>
    <property type="match status" value="1"/>
</dbReference>
<keyword evidence="3" id="KW-0597">Phosphoprotein</keyword>
<dbReference type="OrthoDB" id="329835at2759"/>
<dbReference type="GO" id="GO:0004315">
    <property type="term" value="F:3-oxoacyl-[acyl-carrier-protein] synthase activity"/>
    <property type="evidence" value="ECO:0007669"/>
    <property type="project" value="InterPro"/>
</dbReference>
<dbReference type="SUPFAM" id="SSF53335">
    <property type="entry name" value="S-adenosyl-L-methionine-dependent methyltransferases"/>
    <property type="match status" value="1"/>
</dbReference>
<keyword evidence="7" id="KW-0677">Repeat</keyword>
<dbReference type="InterPro" id="IPR049900">
    <property type="entry name" value="PKS_mFAS_DH"/>
</dbReference>
<dbReference type="InterPro" id="IPR020806">
    <property type="entry name" value="PKS_PP-bd"/>
</dbReference>
<keyword evidence="6" id="KW-0808">Transferase</keyword>
<dbReference type="InterPro" id="IPR016169">
    <property type="entry name" value="FAD-bd_PCMH_sub2"/>
</dbReference>
<dbReference type="SMART" id="SM00825">
    <property type="entry name" value="PKS_KS"/>
    <property type="match status" value="1"/>
</dbReference>
<feature type="domain" description="FAD-binding PCMH-type" evidence="13">
    <location>
        <begin position="4139"/>
        <end position="4322"/>
    </location>
</feature>
<dbReference type="SUPFAM" id="SSF55048">
    <property type="entry name" value="Probable ACP-binding domain of malonyl-CoA ACP transacylase"/>
    <property type="match status" value="1"/>
</dbReference>
<dbReference type="Gene3D" id="3.40.366.10">
    <property type="entry name" value="Malonyl-Coenzyme A Acyl Carrier Protein, domain 2"/>
    <property type="match status" value="1"/>
</dbReference>
<protein>
    <submittedName>
        <fullName evidence="16">Uncharacterized protein</fullName>
    </submittedName>
</protein>
<evidence type="ECO:0000259" key="15">
    <source>
        <dbReference type="PROSITE" id="PS52019"/>
    </source>
</evidence>
<dbReference type="SUPFAM" id="SSF53901">
    <property type="entry name" value="Thiolase-like"/>
    <property type="match status" value="1"/>
</dbReference>
<dbReference type="InterPro" id="IPR029063">
    <property type="entry name" value="SAM-dependent_MTases_sf"/>
</dbReference>
<dbReference type="InterPro" id="IPR016035">
    <property type="entry name" value="Acyl_Trfase/lysoPLipase"/>
</dbReference>
<dbReference type="PROSITE" id="PS00012">
    <property type="entry name" value="PHOSPHOPANTETHEINE"/>
    <property type="match status" value="1"/>
</dbReference>
<feature type="domain" description="Carrier" evidence="12">
    <location>
        <begin position="3590"/>
        <end position="3670"/>
    </location>
</feature>
<dbReference type="Pfam" id="PF00668">
    <property type="entry name" value="Condensation"/>
    <property type="match status" value="1"/>
</dbReference>
<accession>A0A6A5SGZ1</accession>
<dbReference type="InterPro" id="IPR016036">
    <property type="entry name" value="Malonyl_transacylase_ACP-bd"/>
</dbReference>
<dbReference type="Pfam" id="PF08031">
    <property type="entry name" value="BBE"/>
    <property type="match status" value="1"/>
</dbReference>
<dbReference type="PROSITE" id="PS51387">
    <property type="entry name" value="FAD_PCMH"/>
    <property type="match status" value="1"/>
</dbReference>
<dbReference type="Pfam" id="PF07993">
    <property type="entry name" value="NAD_binding_4"/>
    <property type="match status" value="1"/>
</dbReference>
<evidence type="ECO:0000256" key="1">
    <source>
        <dbReference type="ARBA" id="ARBA00005466"/>
    </source>
</evidence>
<dbReference type="Pfam" id="PF00109">
    <property type="entry name" value="ketoacyl-synt"/>
    <property type="match status" value="1"/>
</dbReference>
<dbReference type="InterPro" id="IPR042099">
    <property type="entry name" value="ANL_N_sf"/>
</dbReference>
<dbReference type="InterPro" id="IPR045851">
    <property type="entry name" value="AMP-bd_C_sf"/>
</dbReference>
<dbReference type="InterPro" id="IPR032821">
    <property type="entry name" value="PKS_assoc"/>
</dbReference>
<dbReference type="Gene3D" id="1.10.1200.10">
    <property type="entry name" value="ACP-like"/>
    <property type="match status" value="1"/>
</dbReference>
<dbReference type="SMART" id="SM00827">
    <property type="entry name" value="PKS_AT"/>
    <property type="match status" value="1"/>
</dbReference>
<dbReference type="Pfam" id="PF08242">
    <property type="entry name" value="Methyltransf_12"/>
    <property type="match status" value="1"/>
</dbReference>
<dbReference type="SMART" id="SM00823">
    <property type="entry name" value="PKS_PP"/>
    <property type="match status" value="2"/>
</dbReference>